<dbReference type="SMART" id="SM01318">
    <property type="entry name" value="SVWC"/>
    <property type="match status" value="1"/>
</dbReference>
<evidence type="ECO:0000256" key="1">
    <source>
        <dbReference type="ARBA" id="ARBA00004613"/>
    </source>
</evidence>
<comment type="subcellular location">
    <subcellularLocation>
        <location evidence="1">Secreted</location>
    </subcellularLocation>
</comment>
<dbReference type="GO" id="GO:0005576">
    <property type="term" value="C:extracellular region"/>
    <property type="evidence" value="ECO:0007669"/>
    <property type="project" value="UniProtKB-SubCell"/>
</dbReference>
<dbReference type="OrthoDB" id="7390288at2759"/>
<evidence type="ECO:0000256" key="2">
    <source>
        <dbReference type="ARBA" id="ARBA00022525"/>
    </source>
</evidence>
<feature type="domain" description="Single" evidence="4">
    <location>
        <begin position="51"/>
        <end position="119"/>
    </location>
</feature>
<protein>
    <recommendedName>
        <fullName evidence="4">Single domain-containing protein</fullName>
    </recommendedName>
</protein>
<accession>A0A1E1WA62</accession>
<reference evidence="5" key="1">
    <citation type="submission" date="2015-09" db="EMBL/GenBank/DDBJ databases">
        <title>De novo assembly of Pectinophora gossypiella (Pink Bollworm) gut transcriptome.</title>
        <authorList>
            <person name="Tassone E.E."/>
        </authorList>
    </citation>
    <scope>NUCLEOTIDE SEQUENCE</scope>
</reference>
<feature type="non-terminal residue" evidence="5">
    <location>
        <position position="1"/>
    </location>
</feature>
<organism evidence="5">
    <name type="scientific">Pectinophora gossypiella</name>
    <name type="common">Cotton pink bollworm</name>
    <name type="synonym">Depressaria gossypiella</name>
    <dbReference type="NCBI Taxonomy" id="13191"/>
    <lineage>
        <taxon>Eukaryota</taxon>
        <taxon>Metazoa</taxon>
        <taxon>Ecdysozoa</taxon>
        <taxon>Arthropoda</taxon>
        <taxon>Hexapoda</taxon>
        <taxon>Insecta</taxon>
        <taxon>Pterygota</taxon>
        <taxon>Neoptera</taxon>
        <taxon>Endopterygota</taxon>
        <taxon>Lepidoptera</taxon>
        <taxon>Glossata</taxon>
        <taxon>Ditrysia</taxon>
        <taxon>Gelechioidea</taxon>
        <taxon>Gelechiidae</taxon>
        <taxon>Apatetrinae</taxon>
        <taxon>Pectinophora</taxon>
    </lineage>
</organism>
<proteinExistence type="predicted"/>
<name>A0A1E1WA62_PECGO</name>
<feature type="signal peptide" evidence="3">
    <location>
        <begin position="1"/>
        <end position="32"/>
    </location>
</feature>
<gene>
    <name evidence="5" type="ORF">g.19899</name>
</gene>
<feature type="chain" id="PRO_5009115232" description="Single domain-containing protein" evidence="3">
    <location>
        <begin position="33"/>
        <end position="133"/>
    </location>
</feature>
<keyword evidence="2" id="KW-0964">Secreted</keyword>
<evidence type="ECO:0000256" key="3">
    <source>
        <dbReference type="SAM" id="SignalP"/>
    </source>
</evidence>
<dbReference type="Pfam" id="PF15430">
    <property type="entry name" value="SVWC"/>
    <property type="match status" value="1"/>
</dbReference>
<dbReference type="InterPro" id="IPR029277">
    <property type="entry name" value="SVWC_dom"/>
</dbReference>
<evidence type="ECO:0000313" key="5">
    <source>
        <dbReference type="EMBL" id="JAT83829.1"/>
    </source>
</evidence>
<keyword evidence="3" id="KW-0732">Signal</keyword>
<sequence>GQYADGAGQGIMMLKSLAFVFCLALVGQYADGAQSVQKDEKPDVLKNYPGCYVSYLGRVLAFGVRAPDESGVCREYICPTDSSDEAYHIVTCPNYSEECILIPGDSDDLYPDCCDKLDSEKTIASGAQCYATS</sequence>
<evidence type="ECO:0000259" key="4">
    <source>
        <dbReference type="SMART" id="SM01318"/>
    </source>
</evidence>
<dbReference type="EMBL" id="GDQN01007225">
    <property type="protein sequence ID" value="JAT83829.1"/>
    <property type="molecule type" value="Transcribed_RNA"/>
</dbReference>
<dbReference type="AlphaFoldDB" id="A0A1E1WA62"/>